<evidence type="ECO:0000256" key="3">
    <source>
        <dbReference type="PROSITE-ProRule" id="PRU00284"/>
    </source>
</evidence>
<dbReference type="SUPFAM" id="SSF58104">
    <property type="entry name" value="Methyl-accepting chemotaxis protein (MCP) signaling domain"/>
    <property type="match status" value="1"/>
</dbReference>
<dbReference type="Proteomes" id="UP000002601">
    <property type="component" value="Chromosome"/>
</dbReference>
<dbReference type="InterPro" id="IPR032255">
    <property type="entry name" value="HBM"/>
</dbReference>
<evidence type="ECO:0000256" key="4">
    <source>
        <dbReference type="SAM" id="Phobius"/>
    </source>
</evidence>
<feature type="transmembrane region" description="Helical" evidence="4">
    <location>
        <begin position="7"/>
        <end position="28"/>
    </location>
</feature>
<sequence>MSIKAKLMLVFMTSFLGLVAIFGVNYWGDRVIENSRKVEMLANEGVELFLQARRQEKNFLLRMDSSSFEKAIKHADDSVKKVKEVEALSFELKEPCVKVVSFIDAYKKYLTEVHNHYVSKGLTMNEGLRWNFINAARNMEEAFKEGTINSELLILVLQMRRQEKNYIIRGGETPVKRVDSMILRIRDEVRAAFPEERAKTLLTALDDYSEAFHEYIALENSIIKLKAELIMSARAVEPLYDKILTISSERLEHDSAVIGYTVIAIEVAVGVAVLFILLWVMLTVSSSLKRLGGYAKSVAGGDLDCEPEGRFAAELQELRDVLVGMVGQLKAGIDEARALEQDAVNQAALAEKARDEAVEQQNYTLSLMEKITGASARAEAIVLRLTEASADLKIRTQAIADGALEQQGHMNASATAVEQMHITAREVAENAEGVSSTANDARKEAGGGIEVVFKARDAMSMVSGTVSSLETDMVSLGTEIESIGEVVGVINEIADQTNLLALNAAIEAARAGEAGKGFAVVADEVRKLAEKTMVATKEVDKCISSIQDRTHENIEGVKKALAFACSADSEVNNSVDVFKHIQGLSDHVAEKIEGIALAATQQSVASKDIEKTVSHIAQLAEGSTDSAQQSACSIADLAMMAEELQDAIVQLNSGSN</sequence>
<dbReference type="PROSITE" id="PS50885">
    <property type="entry name" value="HAMP"/>
    <property type="match status" value="1"/>
</dbReference>
<feature type="domain" description="HAMP" evidence="6">
    <location>
        <begin position="282"/>
        <end position="334"/>
    </location>
</feature>
<dbReference type="eggNOG" id="COG0840">
    <property type="taxonomic scope" value="Bacteria"/>
</dbReference>
<dbReference type="PROSITE" id="PS50111">
    <property type="entry name" value="CHEMOTAXIS_TRANSDUC_2"/>
    <property type="match status" value="1"/>
</dbReference>
<dbReference type="PANTHER" id="PTHR32089">
    <property type="entry name" value="METHYL-ACCEPTING CHEMOTAXIS PROTEIN MCPB"/>
    <property type="match status" value="1"/>
</dbReference>
<proteinExistence type="inferred from homology"/>
<dbReference type="GO" id="GO:0007165">
    <property type="term" value="P:signal transduction"/>
    <property type="evidence" value="ECO:0007669"/>
    <property type="project" value="UniProtKB-KW"/>
</dbReference>
<dbReference type="InterPro" id="IPR004089">
    <property type="entry name" value="MCPsignal_dom"/>
</dbReference>
<dbReference type="InterPro" id="IPR003660">
    <property type="entry name" value="HAMP_dom"/>
</dbReference>
<dbReference type="STRING" id="526222.Desal_1869"/>
<evidence type="ECO:0000259" key="6">
    <source>
        <dbReference type="PROSITE" id="PS50885"/>
    </source>
</evidence>
<organism evidence="7 8">
    <name type="scientific">Maridesulfovibrio salexigens (strain ATCC 14822 / DSM 2638 / NCIMB 8403 / VKM B-1763)</name>
    <name type="common">Desulfovibrio salexigens</name>
    <dbReference type="NCBI Taxonomy" id="526222"/>
    <lineage>
        <taxon>Bacteria</taxon>
        <taxon>Pseudomonadati</taxon>
        <taxon>Thermodesulfobacteriota</taxon>
        <taxon>Desulfovibrionia</taxon>
        <taxon>Desulfovibrionales</taxon>
        <taxon>Desulfovibrionaceae</taxon>
        <taxon>Maridesulfovibrio</taxon>
    </lineage>
</organism>
<dbReference type="GO" id="GO:0016020">
    <property type="term" value="C:membrane"/>
    <property type="evidence" value="ECO:0007669"/>
    <property type="project" value="InterPro"/>
</dbReference>
<evidence type="ECO:0000256" key="2">
    <source>
        <dbReference type="ARBA" id="ARBA00029447"/>
    </source>
</evidence>
<accession>C6BUC1</accession>
<dbReference type="SMART" id="SM00283">
    <property type="entry name" value="MA"/>
    <property type="match status" value="1"/>
</dbReference>
<evidence type="ECO:0000259" key="5">
    <source>
        <dbReference type="PROSITE" id="PS50111"/>
    </source>
</evidence>
<feature type="domain" description="Methyl-accepting transducer" evidence="5">
    <location>
        <begin position="381"/>
        <end position="617"/>
    </location>
</feature>
<dbReference type="Pfam" id="PF00015">
    <property type="entry name" value="MCPsignal"/>
    <property type="match status" value="1"/>
</dbReference>
<evidence type="ECO:0000256" key="1">
    <source>
        <dbReference type="ARBA" id="ARBA00023224"/>
    </source>
</evidence>
<gene>
    <name evidence="7" type="ordered locus">Desal_1869</name>
</gene>
<dbReference type="CDD" id="cd11386">
    <property type="entry name" value="MCP_signal"/>
    <property type="match status" value="1"/>
</dbReference>
<dbReference type="Gene3D" id="1.10.287.950">
    <property type="entry name" value="Methyl-accepting chemotaxis protein"/>
    <property type="match status" value="1"/>
</dbReference>
<dbReference type="RefSeq" id="WP_015851746.1">
    <property type="nucleotide sequence ID" value="NC_012881.1"/>
</dbReference>
<keyword evidence="4" id="KW-0812">Transmembrane</keyword>
<evidence type="ECO:0000313" key="8">
    <source>
        <dbReference type="Proteomes" id="UP000002601"/>
    </source>
</evidence>
<name>C6BUC1_MARSD</name>
<protein>
    <submittedName>
        <fullName evidence="7">Methyl-accepting chemotaxis sensory transducer</fullName>
    </submittedName>
</protein>
<keyword evidence="8" id="KW-1185">Reference proteome</keyword>
<dbReference type="EMBL" id="CP001649">
    <property type="protein sequence ID" value="ACS79930.1"/>
    <property type="molecule type" value="Genomic_DNA"/>
</dbReference>
<keyword evidence="4" id="KW-0472">Membrane</keyword>
<keyword evidence="1 3" id="KW-0807">Transducer</keyword>
<reference evidence="7 8" key="1">
    <citation type="submission" date="2009-06" db="EMBL/GenBank/DDBJ databases">
        <title>Complete sequence of Desulfovibrio salexigens DSM 2638.</title>
        <authorList>
            <consortium name="US DOE Joint Genome Institute"/>
            <person name="Lucas S."/>
            <person name="Copeland A."/>
            <person name="Lapidus A."/>
            <person name="Glavina del Rio T."/>
            <person name="Tice H."/>
            <person name="Bruce D."/>
            <person name="Goodwin L."/>
            <person name="Pitluck S."/>
            <person name="Munk A.C."/>
            <person name="Brettin T."/>
            <person name="Detter J.C."/>
            <person name="Han C."/>
            <person name="Tapia R."/>
            <person name="Larimer F."/>
            <person name="Land M."/>
            <person name="Hauser L."/>
            <person name="Kyrpides N."/>
            <person name="Anderson I."/>
            <person name="Wall J.D."/>
            <person name="Arkin A.P."/>
            <person name="Dehal P."/>
            <person name="Chivian D."/>
            <person name="Giles B."/>
            <person name="Hazen T.C."/>
        </authorList>
    </citation>
    <scope>NUCLEOTIDE SEQUENCE [LARGE SCALE GENOMIC DNA]</scope>
    <source>
        <strain evidence="8">ATCC 14822 / DSM 2638 / NCIMB 8403 / VKM B-1763</strain>
    </source>
</reference>
<dbReference type="HOGENOM" id="CLU_000445_107_27_7"/>
<keyword evidence="4" id="KW-1133">Transmembrane helix</keyword>
<dbReference type="PANTHER" id="PTHR32089:SF112">
    <property type="entry name" value="LYSOZYME-LIKE PROTEIN-RELATED"/>
    <property type="match status" value="1"/>
</dbReference>
<dbReference type="AlphaFoldDB" id="C6BUC1"/>
<comment type="similarity">
    <text evidence="2">Belongs to the methyl-accepting chemotaxis (MCP) protein family.</text>
</comment>
<dbReference type="SMART" id="SM01358">
    <property type="entry name" value="HBM"/>
    <property type="match status" value="1"/>
</dbReference>
<evidence type="ECO:0000313" key="7">
    <source>
        <dbReference type="EMBL" id="ACS79930.1"/>
    </source>
</evidence>
<dbReference type="KEGG" id="dsa:Desal_1869"/>
<feature type="transmembrane region" description="Helical" evidence="4">
    <location>
        <begin position="257"/>
        <end position="282"/>
    </location>
</feature>